<dbReference type="AlphaFoldDB" id="A0A496PG65"/>
<evidence type="ECO:0000256" key="1">
    <source>
        <dbReference type="SAM" id="Phobius"/>
    </source>
</evidence>
<reference evidence="2 3" key="1">
    <citation type="submission" date="2018-07" db="EMBL/GenBank/DDBJ databases">
        <title>Arthrobacter sp. nov., isolated from raw cow's milk with high bacterial count.</title>
        <authorList>
            <person name="Hahne J."/>
            <person name="Isele D."/>
            <person name="Lipski A."/>
        </authorList>
    </citation>
    <scope>NUCLEOTIDE SEQUENCE [LARGE SCALE GENOMIC DNA]</scope>
    <source>
        <strain evidence="2 3">JZ R-183</strain>
    </source>
</reference>
<keyword evidence="3" id="KW-1185">Reference proteome</keyword>
<gene>
    <name evidence="2" type="ORF">DWQ67_12975</name>
</gene>
<feature type="transmembrane region" description="Helical" evidence="1">
    <location>
        <begin position="77"/>
        <end position="95"/>
    </location>
</feature>
<name>A0A496PG65_9MICC</name>
<feature type="transmembrane region" description="Helical" evidence="1">
    <location>
        <begin position="46"/>
        <end position="65"/>
    </location>
</feature>
<sequence>MTAQPLPFGARHSFLRAVPALALLGLVAAALGLVSLSGPGPELVTHAWASLALAAGLLTGIGSALERRESVQFRLAVITLISVLCGAATMGMSYVS</sequence>
<evidence type="ECO:0000313" key="2">
    <source>
        <dbReference type="EMBL" id="RKW69460.1"/>
    </source>
</evidence>
<keyword evidence="1" id="KW-0812">Transmembrane</keyword>
<organism evidence="2 3">
    <name type="scientific">Galactobacter caseinivorans</name>
    <dbReference type="NCBI Taxonomy" id="2676123"/>
    <lineage>
        <taxon>Bacteria</taxon>
        <taxon>Bacillati</taxon>
        <taxon>Actinomycetota</taxon>
        <taxon>Actinomycetes</taxon>
        <taxon>Micrococcales</taxon>
        <taxon>Micrococcaceae</taxon>
        <taxon>Galactobacter</taxon>
    </lineage>
</organism>
<proteinExistence type="predicted"/>
<dbReference type="EMBL" id="QQXL01000009">
    <property type="protein sequence ID" value="RKW69460.1"/>
    <property type="molecule type" value="Genomic_DNA"/>
</dbReference>
<comment type="caution">
    <text evidence="2">The sequence shown here is derived from an EMBL/GenBank/DDBJ whole genome shotgun (WGS) entry which is preliminary data.</text>
</comment>
<dbReference type="RefSeq" id="WP_121486031.1">
    <property type="nucleotide sequence ID" value="NZ_QQXL01000009.1"/>
</dbReference>
<keyword evidence="1" id="KW-0472">Membrane</keyword>
<protein>
    <submittedName>
        <fullName evidence="2">Uncharacterized protein</fullName>
    </submittedName>
</protein>
<evidence type="ECO:0000313" key="3">
    <source>
        <dbReference type="Proteomes" id="UP000273119"/>
    </source>
</evidence>
<dbReference type="Proteomes" id="UP000273119">
    <property type="component" value="Unassembled WGS sequence"/>
</dbReference>
<accession>A0A496PG65</accession>
<keyword evidence="1" id="KW-1133">Transmembrane helix</keyword>